<dbReference type="PROSITE" id="PS51257">
    <property type="entry name" value="PROKAR_LIPOPROTEIN"/>
    <property type="match status" value="1"/>
</dbReference>
<dbReference type="Pfam" id="PF13688">
    <property type="entry name" value="Reprolysin_5"/>
    <property type="match status" value="1"/>
</dbReference>
<evidence type="ECO:0000256" key="1">
    <source>
        <dbReference type="SAM" id="MobiDB-lite"/>
    </source>
</evidence>
<evidence type="ECO:0000313" key="3">
    <source>
        <dbReference type="Proteomes" id="UP000321595"/>
    </source>
</evidence>
<dbReference type="EMBL" id="CP042467">
    <property type="protein sequence ID" value="QED28660.1"/>
    <property type="molecule type" value="Genomic_DNA"/>
</dbReference>
<dbReference type="Gene3D" id="3.40.390.10">
    <property type="entry name" value="Collagenase (Catalytic Domain)"/>
    <property type="match status" value="1"/>
</dbReference>
<sequence length="420" mass="44921">MNRFLMIVIASLGWIACSDDGAKEEPLIILPGTNNDTGSNNANNTIADNNTTGETNNGTTPIEQPPREEIVELLDTELTTGFDGNSVELTFEVPENTISVMVVAVGEYPTYWTLSGWRNGDDSAVVTPGWITSDQGSPSLCLSCPQRISASDGAFAAILPGNPNVAVVPGTHKVNLYSFVQSGFSFSPGTHSAQVQVFARVEAAEPTTGVLDMNLWFTGAEGWTAETAKTDQTFQNLLAEVNRVYAQVNVELGNITYNDVEGDYRVIENLIRSSTDLAEMFEQSARAPQDAVNVFFVDELLQGNGPGGFGVILGISGGIPGPANMLGTSKNGVAIAVKPNPQAPSNSAHVMAHEVGHYLGLFHTSEQNFGGGQQIHDQLVDTPENNMTYLMHNSGAGTTLSPNQGRTMRLNHWMRTGDAQ</sequence>
<dbReference type="AlphaFoldDB" id="A0A5B8XSL1"/>
<dbReference type="InterPro" id="IPR024079">
    <property type="entry name" value="MetalloPept_cat_dom_sf"/>
</dbReference>
<dbReference type="GO" id="GO:0008237">
    <property type="term" value="F:metallopeptidase activity"/>
    <property type="evidence" value="ECO:0007669"/>
    <property type="project" value="InterPro"/>
</dbReference>
<evidence type="ECO:0000313" key="2">
    <source>
        <dbReference type="EMBL" id="QED28660.1"/>
    </source>
</evidence>
<dbReference type="RefSeq" id="WP_146961285.1">
    <property type="nucleotide sequence ID" value="NZ_CP042467.1"/>
</dbReference>
<dbReference type="KEGG" id="bbae:FRD01_15735"/>
<name>A0A5B8XSL1_9DELT</name>
<accession>A0A5B8XSL1</accession>
<protein>
    <recommendedName>
        <fullName evidence="4">Peptidase M43 pregnancy-associated plasma-A domain-containing protein</fullName>
    </recommendedName>
</protein>
<reference evidence="2 3" key="1">
    <citation type="submission" date="2019-08" db="EMBL/GenBank/DDBJ databases">
        <authorList>
            <person name="Liang Q."/>
        </authorList>
    </citation>
    <scope>NUCLEOTIDE SEQUENCE [LARGE SCALE GENOMIC DNA]</scope>
    <source>
        <strain evidence="2 3">V1718</strain>
    </source>
</reference>
<feature type="region of interest" description="Disordered" evidence="1">
    <location>
        <begin position="39"/>
        <end position="63"/>
    </location>
</feature>
<keyword evidence="3" id="KW-1185">Reference proteome</keyword>
<feature type="compositionally biased region" description="Low complexity" evidence="1">
    <location>
        <begin position="39"/>
        <end position="60"/>
    </location>
</feature>
<dbReference type="Proteomes" id="UP000321595">
    <property type="component" value="Chromosome"/>
</dbReference>
<dbReference type="OrthoDB" id="5484003at2"/>
<organism evidence="2 3">
    <name type="scientific">Microvenator marinus</name>
    <dbReference type="NCBI Taxonomy" id="2600177"/>
    <lineage>
        <taxon>Bacteria</taxon>
        <taxon>Deltaproteobacteria</taxon>
        <taxon>Bradymonadales</taxon>
        <taxon>Microvenatoraceae</taxon>
        <taxon>Microvenator</taxon>
    </lineage>
</organism>
<evidence type="ECO:0008006" key="4">
    <source>
        <dbReference type="Google" id="ProtNLM"/>
    </source>
</evidence>
<gene>
    <name evidence="2" type="ORF">FRD01_15735</name>
</gene>
<proteinExistence type="predicted"/>
<dbReference type="SUPFAM" id="SSF55486">
    <property type="entry name" value="Metalloproteases ('zincins'), catalytic domain"/>
    <property type="match status" value="1"/>
</dbReference>